<dbReference type="CDD" id="cd12913">
    <property type="entry name" value="PDC1_MCP_like"/>
    <property type="match status" value="1"/>
</dbReference>
<dbReference type="PROSITE" id="PS50885">
    <property type="entry name" value="HAMP"/>
    <property type="match status" value="1"/>
</dbReference>
<dbReference type="InterPro" id="IPR003660">
    <property type="entry name" value="HAMP_dom"/>
</dbReference>
<feature type="transmembrane region" description="Helical" evidence="2">
    <location>
        <begin position="324"/>
        <end position="343"/>
    </location>
</feature>
<dbReference type="PANTHER" id="PTHR43156">
    <property type="entry name" value="STAGE II SPORULATION PROTEIN E-RELATED"/>
    <property type="match status" value="1"/>
</dbReference>
<dbReference type="SMART" id="SM00304">
    <property type="entry name" value="HAMP"/>
    <property type="match status" value="1"/>
</dbReference>
<proteinExistence type="predicted"/>
<dbReference type="InterPro" id="IPR036457">
    <property type="entry name" value="PPM-type-like_dom_sf"/>
</dbReference>
<evidence type="ECO:0000256" key="2">
    <source>
        <dbReference type="SAM" id="Phobius"/>
    </source>
</evidence>
<dbReference type="EMBL" id="CP126172">
    <property type="protein sequence ID" value="WOS43063.1"/>
    <property type="molecule type" value="Genomic_DNA"/>
</dbReference>
<dbReference type="SMART" id="SM00331">
    <property type="entry name" value="PP2C_SIG"/>
    <property type="match status" value="1"/>
</dbReference>
<keyword evidence="2" id="KW-1133">Transmembrane helix</keyword>
<dbReference type="SUPFAM" id="SSF81606">
    <property type="entry name" value="PP2C-like"/>
    <property type="match status" value="1"/>
</dbReference>
<dbReference type="Pfam" id="PF00672">
    <property type="entry name" value="HAMP"/>
    <property type="match status" value="1"/>
</dbReference>
<feature type="transmembrane region" description="Helical" evidence="2">
    <location>
        <begin position="29"/>
        <end position="51"/>
    </location>
</feature>
<dbReference type="Pfam" id="PF22673">
    <property type="entry name" value="MCP-like_PDC_1"/>
    <property type="match status" value="1"/>
</dbReference>
<feature type="domain" description="HAMP" evidence="3">
    <location>
        <begin position="348"/>
        <end position="401"/>
    </location>
</feature>
<dbReference type="CDD" id="cd06225">
    <property type="entry name" value="HAMP"/>
    <property type="match status" value="1"/>
</dbReference>
<dbReference type="Proteomes" id="UP001302020">
    <property type="component" value="Chromosome"/>
</dbReference>
<keyword evidence="5" id="KW-1185">Reference proteome</keyword>
<keyword evidence="1" id="KW-0378">Hydrolase</keyword>
<dbReference type="Gene3D" id="6.10.340.10">
    <property type="match status" value="1"/>
</dbReference>
<evidence type="ECO:0000313" key="4">
    <source>
        <dbReference type="EMBL" id="WOS43063.1"/>
    </source>
</evidence>
<evidence type="ECO:0000259" key="3">
    <source>
        <dbReference type="PROSITE" id="PS50885"/>
    </source>
</evidence>
<dbReference type="SUPFAM" id="SSF158472">
    <property type="entry name" value="HAMP domain-like"/>
    <property type="match status" value="1"/>
</dbReference>
<dbReference type="RefSeq" id="WP_317845404.1">
    <property type="nucleotide sequence ID" value="NZ_CP126170.1"/>
</dbReference>
<organism evidence="4 5">
    <name type="scientific">Xanthomonas rydalmerensis</name>
    <dbReference type="NCBI Taxonomy" id="3046274"/>
    <lineage>
        <taxon>Bacteria</taxon>
        <taxon>Pseudomonadati</taxon>
        <taxon>Pseudomonadota</taxon>
        <taxon>Gammaproteobacteria</taxon>
        <taxon>Lysobacterales</taxon>
        <taxon>Lysobacteraceae</taxon>
        <taxon>Xanthomonas</taxon>
    </lineage>
</organism>
<name>A0ABZ0JUV6_9XANT</name>
<reference evidence="4 5" key="1">
    <citation type="submission" date="2023-05" db="EMBL/GenBank/DDBJ databases">
        <title>Xanthomonas rydalmerenesis sp. nov., a novel Xanthomonas species isolated from Fragaria x ananassa.</title>
        <authorList>
            <person name="McKnight D.J.E."/>
            <person name="Wong-Bajracharya J."/>
            <person name="Okoh E.B."/>
            <person name="Snijders F."/>
            <person name="Lidbetter F."/>
            <person name="Webster J."/>
            <person name="Djordjevic S.P."/>
            <person name="Bogema D.R."/>
            <person name="Chapman T.A."/>
        </authorList>
    </citation>
    <scope>NUCLEOTIDE SEQUENCE [LARGE SCALE GENOMIC DNA]</scope>
    <source>
        <strain evidence="4 5">DAR34883</strain>
    </source>
</reference>
<keyword evidence="2" id="KW-0812">Transmembrane</keyword>
<dbReference type="Gene3D" id="3.30.450.20">
    <property type="entry name" value="PAS domain"/>
    <property type="match status" value="1"/>
</dbReference>
<dbReference type="PANTHER" id="PTHR43156:SF2">
    <property type="entry name" value="STAGE II SPORULATION PROTEIN E"/>
    <property type="match status" value="1"/>
</dbReference>
<keyword evidence="2" id="KW-0472">Membrane</keyword>
<sequence length="663" mass="71535">MWSAAIALASSAQDASAVAWRHSLRTRLLLWGSLLQVALLLGLALLFYVGAREVMVRNAREEVAGLTQQTARSLDATLGSVQVSGRTLAATAAGLGRQPFNLRSLLQATLQGDPDIAGALLVIEPGALKDDGRGFAWHLRRTAGGVQEQSAETLGFDLHSMPWYRRTLTAPAPWWSEPYSDASSGGAYLTTYNLPLRLPGDGPQAPAIGMVSVDVPLQRLQAIVAELPANSGLQPMLLSPDGLFVLHPDPALRFRRTLEAHVARARPDLSPLAQAADTHTPVRFEHTAPDGTRYLTQSTPVGDTGWTFALSVSEDYILAGLGRIVLWGALAGAAALALWLWLLHRYTVRLVRPIEDLTNSALHFSQGAFDYPLRHVERADEVGVMARAFDSARGSIKHQLDEIATLAQARQRMQSELSIARDIQQAMLPVGRTFDSAHKHLETHALLEPAEMVGGDFYQFFETEPGLLWFVVGDVSDKGVPAALFMARAMTVLEIAARRHTRPDAILIAASQRLVEGNEPCMFATVLCGLIDVHSGDYWLSSAGHEPPLLLGADGRAELLPLESGPPLGLEPQSRYPVLHGRLAAGATLLSYTDGITEAMDAQEQAYGEARLLAALQPGADAQAQCAAVLADVQAFTAPAPQSDDITLLAIRLRQDPARETTR</sequence>
<dbReference type="CDD" id="cd18774">
    <property type="entry name" value="PDC2_HK_sensor"/>
    <property type="match status" value="1"/>
</dbReference>
<dbReference type="Gene3D" id="3.60.40.10">
    <property type="entry name" value="PPM-type phosphatase domain"/>
    <property type="match status" value="1"/>
</dbReference>
<evidence type="ECO:0000313" key="5">
    <source>
        <dbReference type="Proteomes" id="UP001302020"/>
    </source>
</evidence>
<gene>
    <name evidence="4" type="ORF">QN243_19380</name>
</gene>
<accession>A0ABZ0JUV6</accession>
<evidence type="ECO:0000256" key="1">
    <source>
        <dbReference type="ARBA" id="ARBA00022801"/>
    </source>
</evidence>
<dbReference type="Pfam" id="PF07228">
    <property type="entry name" value="SpoIIE"/>
    <property type="match status" value="1"/>
</dbReference>
<protein>
    <submittedName>
        <fullName evidence="4">SpoIIE family protein phosphatase</fullName>
    </submittedName>
</protein>
<dbReference type="InterPro" id="IPR052016">
    <property type="entry name" value="Bact_Sigma-Reg"/>
</dbReference>
<dbReference type="InterPro" id="IPR001932">
    <property type="entry name" value="PPM-type_phosphatase-like_dom"/>
</dbReference>